<comment type="caution">
    <text evidence="2">The sequence shown here is derived from an EMBL/GenBank/DDBJ whole genome shotgun (WGS) entry which is preliminary data.</text>
</comment>
<evidence type="ECO:0000256" key="1">
    <source>
        <dbReference type="SAM" id="MobiDB-lite"/>
    </source>
</evidence>
<accession>A0A975ZQ30</accession>
<proteinExistence type="predicted"/>
<feature type="non-terminal residue" evidence="2">
    <location>
        <position position="44"/>
    </location>
</feature>
<dbReference type="Proteomes" id="UP000182932">
    <property type="component" value="Unassembled WGS sequence"/>
</dbReference>
<name>A0A975ZQ30_9RHOB</name>
<dbReference type="EMBL" id="FNYY01000018">
    <property type="protein sequence ID" value="SEK00643.1"/>
    <property type="molecule type" value="Genomic_DNA"/>
</dbReference>
<evidence type="ECO:0000313" key="3">
    <source>
        <dbReference type="Proteomes" id="UP000182932"/>
    </source>
</evidence>
<evidence type="ECO:0000313" key="2">
    <source>
        <dbReference type="EMBL" id="SEK00643.1"/>
    </source>
</evidence>
<reference evidence="2 3" key="1">
    <citation type="submission" date="2016-10" db="EMBL/GenBank/DDBJ databases">
        <authorList>
            <person name="Varghese N."/>
            <person name="Submissions S."/>
        </authorList>
    </citation>
    <scope>NUCLEOTIDE SEQUENCE [LARGE SCALE GENOMIC DNA]</scope>
    <source>
        <strain evidence="2 3">FF3</strain>
    </source>
</reference>
<sequence>MTIEYLKRGKPEADRAEDDARTRAVVEATLKDIETRGDAAVRAL</sequence>
<feature type="region of interest" description="Disordered" evidence="1">
    <location>
        <begin position="1"/>
        <end position="20"/>
    </location>
</feature>
<organism evidence="2 3">
    <name type="scientific">Marinovum algicola</name>
    <dbReference type="NCBI Taxonomy" id="42444"/>
    <lineage>
        <taxon>Bacteria</taxon>
        <taxon>Pseudomonadati</taxon>
        <taxon>Pseudomonadota</taxon>
        <taxon>Alphaproteobacteria</taxon>
        <taxon>Rhodobacterales</taxon>
        <taxon>Roseobacteraceae</taxon>
        <taxon>Marinovum</taxon>
    </lineage>
</organism>
<dbReference type="AlphaFoldDB" id="A0A975ZQ30"/>
<protein>
    <submittedName>
        <fullName evidence="2">Sulfopropanediol 3-dehydrogenase</fullName>
    </submittedName>
</protein>
<gene>
    <name evidence="2" type="ORF">SAMN04487940_1181</name>
</gene>
<keyword evidence="3" id="KW-1185">Reference proteome</keyword>